<evidence type="ECO:0000313" key="2">
    <source>
        <dbReference type="EMBL" id="GLC59930.1"/>
    </source>
</evidence>
<feature type="region of interest" description="Disordered" evidence="1">
    <location>
        <begin position="264"/>
        <end position="284"/>
    </location>
</feature>
<comment type="caution">
    <text evidence="2">The sequence shown here is derived from an EMBL/GenBank/DDBJ whole genome shotgun (WGS) entry which is preliminary data.</text>
</comment>
<dbReference type="AlphaFoldDB" id="A0A9W6BXZ7"/>
<feature type="region of interest" description="Disordered" evidence="1">
    <location>
        <begin position="820"/>
        <end position="853"/>
    </location>
</feature>
<feature type="compositionally biased region" description="Pro residues" evidence="1">
    <location>
        <begin position="275"/>
        <end position="284"/>
    </location>
</feature>
<feature type="region of interest" description="Disordered" evidence="1">
    <location>
        <begin position="621"/>
        <end position="640"/>
    </location>
</feature>
<organism evidence="2 3">
    <name type="scientific">Pleodorina starrii</name>
    <dbReference type="NCBI Taxonomy" id="330485"/>
    <lineage>
        <taxon>Eukaryota</taxon>
        <taxon>Viridiplantae</taxon>
        <taxon>Chlorophyta</taxon>
        <taxon>core chlorophytes</taxon>
        <taxon>Chlorophyceae</taxon>
        <taxon>CS clade</taxon>
        <taxon>Chlamydomonadales</taxon>
        <taxon>Volvocaceae</taxon>
        <taxon>Pleodorina</taxon>
    </lineage>
</organism>
<dbReference type="Proteomes" id="UP001165080">
    <property type="component" value="Unassembled WGS sequence"/>
</dbReference>
<gene>
    <name evidence="2" type="primary">PLEST005649</name>
    <name evidence="2" type="ORF">PLESTB_001555200</name>
</gene>
<feature type="region of interest" description="Disordered" evidence="1">
    <location>
        <begin position="437"/>
        <end position="463"/>
    </location>
</feature>
<feature type="compositionally biased region" description="Low complexity" evidence="1">
    <location>
        <begin position="72"/>
        <end position="82"/>
    </location>
</feature>
<name>A0A9W6BXZ7_9CHLO</name>
<feature type="region of interest" description="Disordered" evidence="1">
    <location>
        <begin position="669"/>
        <end position="688"/>
    </location>
</feature>
<feature type="region of interest" description="Disordered" evidence="1">
    <location>
        <begin position="488"/>
        <end position="611"/>
    </location>
</feature>
<dbReference type="EMBL" id="BRXU01000031">
    <property type="protein sequence ID" value="GLC59930.1"/>
    <property type="molecule type" value="Genomic_DNA"/>
</dbReference>
<reference evidence="2 3" key="1">
    <citation type="journal article" date="2023" name="Commun. Biol.">
        <title>Reorganization of the ancestral sex-determining regions during the evolution of trioecy in Pleodorina starrii.</title>
        <authorList>
            <person name="Takahashi K."/>
            <person name="Suzuki S."/>
            <person name="Kawai-Toyooka H."/>
            <person name="Yamamoto K."/>
            <person name="Hamaji T."/>
            <person name="Ootsuki R."/>
            <person name="Yamaguchi H."/>
            <person name="Kawachi M."/>
            <person name="Higashiyama T."/>
            <person name="Nozaki H."/>
        </authorList>
    </citation>
    <scope>NUCLEOTIDE SEQUENCE [LARGE SCALE GENOMIC DNA]</scope>
    <source>
        <strain evidence="2 3">NIES-4479</strain>
    </source>
</reference>
<feature type="region of interest" description="Disordered" evidence="1">
    <location>
        <begin position="711"/>
        <end position="730"/>
    </location>
</feature>
<feature type="compositionally biased region" description="Basic residues" evidence="1">
    <location>
        <begin position="19"/>
        <end position="31"/>
    </location>
</feature>
<feature type="region of interest" description="Disordered" evidence="1">
    <location>
        <begin position="121"/>
        <end position="189"/>
    </location>
</feature>
<feature type="compositionally biased region" description="Low complexity" evidence="1">
    <location>
        <begin position="38"/>
        <end position="47"/>
    </location>
</feature>
<feature type="compositionally biased region" description="Basic residues" evidence="1">
    <location>
        <begin position="83"/>
        <end position="95"/>
    </location>
</feature>
<accession>A0A9W6BXZ7</accession>
<protein>
    <submittedName>
        <fullName evidence="2">Uncharacterized protein</fullName>
    </submittedName>
</protein>
<sequence length="853" mass="91695">MALERKYYQRHISCRARLKHRNKRRLFQKRLRREEEAQQQQQQQQQAGQGGAETGTNGATDGHPTSDAVGTSAAAAAAPSARGRGRKGSHRGRRRASSDDAFASVAAAAKAGVKVIAAMGVGEEPGDDEGDEGASNKHRQRRRAAAAAPPPPGGVGALSDASGPPGSRRGLAVVSGLGGDGQGGGGADAAAAAAFGGGSEGHDMPHLSGAGMELLFQSEARVQSPFCGRLDAAAPAPARPLPLALQHAPPSWAQSLAANTGGAAAAAAFEARRPPGLPPPPLPPPLRLDDPELSMGRQPWARPLDLNLNLDLQTHALRGTLSGRDFLAGGGGGGSARLDGHGLVSLVPELPVTRAVTQSTASMLLMIEEELAQEGRGFSWGRSSAGQLNSTAAQHHHQQQYQQYQQQQYQQQLKQEHASLPQGFVGAAVSAAAMAEAEQGTFWEPPQRQQEQRRYPAEEDCDPESWEAELALRQRLQQQQVQLQWAEQRQQQQQRDSQRRSLQGLVGQQPSQHRPQEQQQEQQQRSAVGVDLQTGFPRRWVSEQGRPGPAPRPSDEAPEAAQWRLGLGAELPAGAGGLPHRALHRTQRPGGGDGASAPELSSLPRSEGRSRSVVAALDLGLPGPADLRHRQQQQEQQQRQQQLQQQLRQELLLRQRAQRLWEVQQQQQQLGERQPASPPAQLLQRQQQQHPLQLRAVQQLQAVEQQQQRQQQLSGQVSPGADMQPQQQAAIPAKAWSCDLRLLSTHGSLDQRQQPQQQQQQLQQCSSELAFTLHRPAGRSAASCEFGGGALPQLAPGDGAWPYSEVEPWQQRVARSRTAPAGIFPMGPNEPPWPPYDGSCGGGGAHGNAQDGA</sequence>
<feature type="compositionally biased region" description="Low complexity" evidence="1">
    <location>
        <begin position="488"/>
        <end position="526"/>
    </location>
</feature>
<evidence type="ECO:0000313" key="3">
    <source>
        <dbReference type="Proteomes" id="UP001165080"/>
    </source>
</evidence>
<proteinExistence type="predicted"/>
<keyword evidence="3" id="KW-1185">Reference proteome</keyword>
<feature type="region of interest" description="Disordered" evidence="1">
    <location>
        <begin position="19"/>
        <end position="100"/>
    </location>
</feature>
<feature type="compositionally biased region" description="Gly residues" evidence="1">
    <location>
        <begin position="176"/>
        <end position="187"/>
    </location>
</feature>
<evidence type="ECO:0000256" key="1">
    <source>
        <dbReference type="SAM" id="MobiDB-lite"/>
    </source>
</evidence>